<reference evidence="7 8" key="1">
    <citation type="journal article" date="2023" name="Plants (Basel)">
        <title>Bridging the Gap: Combining Genomics and Transcriptomics Approaches to Understand Stylosanthes scabra, an Orphan Legume from the Brazilian Caatinga.</title>
        <authorList>
            <person name="Ferreira-Neto J.R.C."/>
            <person name="da Silva M.D."/>
            <person name="Binneck E."/>
            <person name="de Melo N.F."/>
            <person name="da Silva R.H."/>
            <person name="de Melo A.L.T.M."/>
            <person name="Pandolfi V."/>
            <person name="Bustamante F.O."/>
            <person name="Brasileiro-Vidal A.C."/>
            <person name="Benko-Iseppon A.M."/>
        </authorList>
    </citation>
    <scope>NUCLEOTIDE SEQUENCE [LARGE SCALE GENOMIC DNA]</scope>
    <source>
        <tissue evidence="7">Leaves</tissue>
    </source>
</reference>
<feature type="domain" description="Ubiquitin-like protease family profile" evidence="6">
    <location>
        <begin position="256"/>
        <end position="435"/>
    </location>
</feature>
<dbReference type="SUPFAM" id="SSF54001">
    <property type="entry name" value="Cysteine proteinases"/>
    <property type="match status" value="1"/>
</dbReference>
<dbReference type="PANTHER" id="PTHR12606:SF136">
    <property type="entry name" value="ULP1 PROTEASE FAMILY PROTEIN"/>
    <property type="match status" value="1"/>
</dbReference>
<organism evidence="7 8">
    <name type="scientific">Stylosanthes scabra</name>
    <dbReference type="NCBI Taxonomy" id="79078"/>
    <lineage>
        <taxon>Eukaryota</taxon>
        <taxon>Viridiplantae</taxon>
        <taxon>Streptophyta</taxon>
        <taxon>Embryophyta</taxon>
        <taxon>Tracheophyta</taxon>
        <taxon>Spermatophyta</taxon>
        <taxon>Magnoliopsida</taxon>
        <taxon>eudicotyledons</taxon>
        <taxon>Gunneridae</taxon>
        <taxon>Pentapetalae</taxon>
        <taxon>rosids</taxon>
        <taxon>fabids</taxon>
        <taxon>Fabales</taxon>
        <taxon>Fabaceae</taxon>
        <taxon>Papilionoideae</taxon>
        <taxon>50 kb inversion clade</taxon>
        <taxon>dalbergioids sensu lato</taxon>
        <taxon>Dalbergieae</taxon>
        <taxon>Pterocarpus clade</taxon>
        <taxon>Stylosanthes</taxon>
    </lineage>
</organism>
<dbReference type="Proteomes" id="UP001341840">
    <property type="component" value="Unassembled WGS sequence"/>
</dbReference>
<dbReference type="PANTHER" id="PTHR12606">
    <property type="entry name" value="SENTRIN/SUMO-SPECIFIC PROTEASE"/>
    <property type="match status" value="1"/>
</dbReference>
<evidence type="ECO:0000256" key="2">
    <source>
        <dbReference type="ARBA" id="ARBA00022670"/>
    </source>
</evidence>
<dbReference type="Pfam" id="PF02902">
    <property type="entry name" value="Peptidase_C48"/>
    <property type="match status" value="1"/>
</dbReference>
<name>A0ABU6SSP2_9FABA</name>
<dbReference type="Gene3D" id="3.40.395.10">
    <property type="entry name" value="Adenoviral Proteinase, Chain A"/>
    <property type="match status" value="1"/>
</dbReference>
<sequence>MQPPPNAEINPAAVIEPHAESSSLNAEINADAAAAPIDTLPPDASPALPENDAAAVNPPPQGVAAAIDHVMATPPDSGIEVVQATSAEEEYIRREMSESIANVVVETHVHKDVIGQQESVMEELTLRNWSSNSHPKDNEQVIKSLGSEFGSQSQSQPQSQPMEIYDIDDDEEEEDPYLIQKSISQEGPLLSDKNINKNEKLHQGVQKLESTEISQPQGPKFKTLEQGMEKEEDMSKRCCRWATESEGNNGYQFLFKFKTGKDYDAMRYHFVSMAEKSEVDLIIMQIMCILHNRENNEKFRDMIYCVPPLFLHDILKKYGHNYIDATTGLPYKITTMPNLDPLVQLFALVLYTQHWWLYVLDVKKRKFYALDSLNSTAPGSNVFDQMWVHAGARTLLPNMTRNVASHSLFAKYVPLPKQPNQFDCGVYVLKYMEIVNPRLLKKRNFTFLVWTEDELQQFKEEFVERILFDGDNFFRQQALKVSNPVARHQRPSAALQSPYVQLKTLAENFVQTAMQNRCLSLAFRSDLTSFEAARQSAIISLRPFIQNGLVVPAADVGLIPFDVLAPAFQYIS</sequence>
<evidence type="ECO:0000256" key="1">
    <source>
        <dbReference type="ARBA" id="ARBA00005234"/>
    </source>
</evidence>
<evidence type="ECO:0000256" key="4">
    <source>
        <dbReference type="ARBA" id="ARBA00022807"/>
    </source>
</evidence>
<feature type="region of interest" description="Disordered" evidence="5">
    <location>
        <begin position="1"/>
        <end position="62"/>
    </location>
</feature>
<keyword evidence="4" id="KW-0788">Thiol protease</keyword>
<protein>
    <recommendedName>
        <fullName evidence="6">Ubiquitin-like protease family profile domain-containing protein</fullName>
    </recommendedName>
</protein>
<keyword evidence="2" id="KW-0645">Protease</keyword>
<dbReference type="PROSITE" id="PS50600">
    <property type="entry name" value="ULP_PROTEASE"/>
    <property type="match status" value="1"/>
</dbReference>
<gene>
    <name evidence="7" type="ORF">PIB30_078167</name>
</gene>
<evidence type="ECO:0000256" key="5">
    <source>
        <dbReference type="SAM" id="MobiDB-lite"/>
    </source>
</evidence>
<dbReference type="InterPro" id="IPR003653">
    <property type="entry name" value="Peptidase_C48_C"/>
</dbReference>
<evidence type="ECO:0000313" key="7">
    <source>
        <dbReference type="EMBL" id="MED6138828.1"/>
    </source>
</evidence>
<dbReference type="InterPro" id="IPR038765">
    <property type="entry name" value="Papain-like_cys_pep_sf"/>
</dbReference>
<evidence type="ECO:0000313" key="8">
    <source>
        <dbReference type="Proteomes" id="UP001341840"/>
    </source>
</evidence>
<evidence type="ECO:0000259" key="6">
    <source>
        <dbReference type="PROSITE" id="PS50600"/>
    </source>
</evidence>
<keyword evidence="3" id="KW-0378">Hydrolase</keyword>
<comment type="similarity">
    <text evidence="1">Belongs to the peptidase C48 family.</text>
</comment>
<keyword evidence="8" id="KW-1185">Reference proteome</keyword>
<accession>A0ABU6SSP2</accession>
<evidence type="ECO:0000256" key="3">
    <source>
        <dbReference type="ARBA" id="ARBA00022801"/>
    </source>
</evidence>
<proteinExistence type="inferred from homology"/>
<comment type="caution">
    <text evidence="7">The sequence shown here is derived from an EMBL/GenBank/DDBJ whole genome shotgun (WGS) entry which is preliminary data.</text>
</comment>
<dbReference type="EMBL" id="JASCZI010061487">
    <property type="protein sequence ID" value="MED6138828.1"/>
    <property type="molecule type" value="Genomic_DNA"/>
</dbReference>
<feature type="compositionally biased region" description="Low complexity" evidence="5">
    <location>
        <begin position="24"/>
        <end position="42"/>
    </location>
</feature>